<reference evidence="2 3" key="1">
    <citation type="submission" date="2013-04" db="EMBL/GenBank/DDBJ databases">
        <title>The Genome Sequence of Treponema medium ATCC 700293.</title>
        <authorList>
            <consortium name="The Broad Institute Genomics Platform"/>
            <person name="Earl A."/>
            <person name="Ward D."/>
            <person name="Feldgarden M."/>
            <person name="Gevers D."/>
            <person name="Leonetti C."/>
            <person name="Blanton J.M."/>
            <person name="Dewhirst F.E."/>
            <person name="Izard J."/>
            <person name="Walker B."/>
            <person name="Young S."/>
            <person name="Zeng Q."/>
            <person name="Gargeya S."/>
            <person name="Fitzgerald M."/>
            <person name="Haas B."/>
            <person name="Abouelleil A."/>
            <person name="Allen A.W."/>
            <person name="Alvarado L."/>
            <person name="Arachchi H.M."/>
            <person name="Berlin A.M."/>
            <person name="Chapman S.B."/>
            <person name="Gainer-Dewar J."/>
            <person name="Goldberg J."/>
            <person name="Griggs A."/>
            <person name="Gujja S."/>
            <person name="Hansen M."/>
            <person name="Howarth C."/>
            <person name="Imamovic A."/>
            <person name="Ireland A."/>
            <person name="Larimer J."/>
            <person name="McCowan C."/>
            <person name="Murphy C."/>
            <person name="Pearson M."/>
            <person name="Poon T.W."/>
            <person name="Priest M."/>
            <person name="Roberts A."/>
            <person name="Saif S."/>
            <person name="Shea T."/>
            <person name="Sisk P."/>
            <person name="Sykes S."/>
            <person name="Wortman J."/>
            <person name="Nusbaum C."/>
            <person name="Birren B."/>
        </authorList>
    </citation>
    <scope>NUCLEOTIDE SEQUENCE [LARGE SCALE GENOMIC DNA]</scope>
    <source>
        <strain evidence="2 3">ATCC 700293</strain>
    </source>
</reference>
<evidence type="ECO:0000313" key="2">
    <source>
        <dbReference type="EMBL" id="EPF30113.1"/>
    </source>
</evidence>
<feature type="domain" description="NAD glycohydrolase translocation F5/8 type C" evidence="1">
    <location>
        <begin position="29"/>
        <end position="164"/>
    </location>
</feature>
<dbReference type="NCBIfam" id="NF047619">
    <property type="entry name" value="NADase_discoid"/>
    <property type="match status" value="1"/>
</dbReference>
<sequence>MKKLLLYFLLFSPFLLYAKELRIQNIRFDETMTYDKNDKFRYSPLNIFDKKIDTVYAVPKSATFYDYTLILHFDKEYEFDEIDISGGYFDSRWYKKNYRIKKIDFRFLDEYGNDKTSEEFILKDEMISQKLKFSKKQKASQIWLRVRDLYPSSAYNDICISEMSIMNNGEEYDVVIRPAYSFYGSTYEYDDKGNLVKEKIDEDHDHYELNYYKNGKSLIGNLKYIDEDNTPRNYDYKIISNTDSYIEIVVGRKNIKHFYDGEKLIRSVINNSEGKTYEIKYYYKDGRLNNTDYGEFFYENGLLKGYIAYGYYGLNGEIEIIEKINKEFCSYYLEYNDYNQIIERHVDSWAGYSAVY</sequence>
<accession>A0AA87NTA6</accession>
<gene>
    <name evidence="2" type="ORF">HMPREF9195_00126</name>
</gene>
<proteinExistence type="predicted"/>
<dbReference type="RefSeq" id="WP_016670453.1">
    <property type="nucleotide sequence ID" value="NZ_KE332517.1"/>
</dbReference>
<evidence type="ECO:0000259" key="1">
    <source>
        <dbReference type="Pfam" id="PF25302"/>
    </source>
</evidence>
<name>A0AA87NTA6_TREMD</name>
<dbReference type="AlphaFoldDB" id="A0AA87NTA6"/>
<dbReference type="Pfam" id="PF25302">
    <property type="entry name" value="NADase_transloc"/>
    <property type="match status" value="1"/>
</dbReference>
<organism evidence="2 3">
    <name type="scientific">Treponema medium ATCC 700293</name>
    <dbReference type="NCBI Taxonomy" id="1125700"/>
    <lineage>
        <taxon>Bacteria</taxon>
        <taxon>Pseudomonadati</taxon>
        <taxon>Spirochaetota</taxon>
        <taxon>Spirochaetia</taxon>
        <taxon>Spirochaetales</taxon>
        <taxon>Treponemataceae</taxon>
        <taxon>Treponema</taxon>
    </lineage>
</organism>
<evidence type="ECO:0000313" key="3">
    <source>
        <dbReference type="Proteomes" id="UP000014634"/>
    </source>
</evidence>
<dbReference type="EMBL" id="ATFE01000001">
    <property type="protein sequence ID" value="EPF30113.1"/>
    <property type="molecule type" value="Genomic_DNA"/>
</dbReference>
<comment type="caution">
    <text evidence="2">The sequence shown here is derived from an EMBL/GenBank/DDBJ whole genome shotgun (WGS) entry which is preliminary data.</text>
</comment>
<dbReference type="InterPro" id="IPR057561">
    <property type="entry name" value="NADase_transloc"/>
</dbReference>
<dbReference type="Proteomes" id="UP000014634">
    <property type="component" value="Unassembled WGS sequence"/>
</dbReference>
<protein>
    <recommendedName>
        <fullName evidence="1">NAD glycohydrolase translocation F5/8 type C domain-containing protein</fullName>
    </recommendedName>
</protein>